<dbReference type="GO" id="GO:0031012">
    <property type="term" value="C:extracellular matrix"/>
    <property type="evidence" value="ECO:0007669"/>
    <property type="project" value="TreeGrafter"/>
</dbReference>
<proteinExistence type="predicted"/>
<feature type="domain" description="Phage tail collar" evidence="2">
    <location>
        <begin position="175"/>
        <end position="217"/>
    </location>
</feature>
<evidence type="ECO:0000313" key="4">
    <source>
        <dbReference type="Proteomes" id="UP000650628"/>
    </source>
</evidence>
<reference evidence="3 4" key="1">
    <citation type="submission" date="2021-01" db="EMBL/GenBank/DDBJ databases">
        <title>Whole genome shotgun sequence of Planotetraspora mira NBRC 15435.</title>
        <authorList>
            <person name="Komaki H."/>
            <person name="Tamura T."/>
        </authorList>
    </citation>
    <scope>NUCLEOTIDE SEQUENCE [LARGE SCALE GENOMIC DNA]</scope>
    <source>
        <strain evidence="3 4">NBRC 15435</strain>
    </source>
</reference>
<gene>
    <name evidence="3" type="ORF">Pmi06nite_25210</name>
</gene>
<dbReference type="SUPFAM" id="SSF88874">
    <property type="entry name" value="Receptor-binding domain of short tail fibre protein gp12"/>
    <property type="match status" value="1"/>
</dbReference>
<keyword evidence="4" id="KW-1185">Reference proteome</keyword>
<dbReference type="GO" id="GO:0005615">
    <property type="term" value="C:extracellular space"/>
    <property type="evidence" value="ECO:0007669"/>
    <property type="project" value="TreeGrafter"/>
</dbReference>
<dbReference type="InterPro" id="IPR037053">
    <property type="entry name" value="Phage_tail_collar_dom_sf"/>
</dbReference>
<feature type="region of interest" description="Disordered" evidence="1">
    <location>
        <begin position="65"/>
        <end position="157"/>
    </location>
</feature>
<dbReference type="InterPro" id="IPR011083">
    <property type="entry name" value="Phage_tail_collar_dom"/>
</dbReference>
<evidence type="ECO:0000259" key="2">
    <source>
        <dbReference type="Pfam" id="PF07484"/>
    </source>
</evidence>
<sequence length="236" mass="23025">MAHNERWRRPAGRGLRLAAILAVAAAAGGLATSGGIALVSASSAPSTIYACVGKTTRAARIVPSTTKCKTTESRLSWNVKGPQGPTGKTGATGKAGAQGPAGKTGATGPQGPKGATGPRGATGPTGPTGPAGPAGPKGDSVPDPRFGTGTSLATAGRGTECTMGSVWLVAGSVAGGTPAAGQTLAINQNQALFALLGTSYGGDGRTTFKLPDLRSAAPNGLTYVICTQGVFPGRDS</sequence>
<dbReference type="Proteomes" id="UP000650628">
    <property type="component" value="Unassembled WGS sequence"/>
</dbReference>
<dbReference type="Pfam" id="PF07484">
    <property type="entry name" value="Collar"/>
    <property type="match status" value="1"/>
</dbReference>
<dbReference type="Pfam" id="PF01391">
    <property type="entry name" value="Collagen"/>
    <property type="match status" value="1"/>
</dbReference>
<organism evidence="3 4">
    <name type="scientific">Planotetraspora mira</name>
    <dbReference type="NCBI Taxonomy" id="58121"/>
    <lineage>
        <taxon>Bacteria</taxon>
        <taxon>Bacillati</taxon>
        <taxon>Actinomycetota</taxon>
        <taxon>Actinomycetes</taxon>
        <taxon>Streptosporangiales</taxon>
        <taxon>Streptosporangiaceae</taxon>
        <taxon>Planotetraspora</taxon>
    </lineage>
</organism>
<feature type="compositionally biased region" description="Low complexity" evidence="1">
    <location>
        <begin position="80"/>
        <end position="125"/>
    </location>
</feature>
<dbReference type="PANTHER" id="PTHR24023">
    <property type="entry name" value="COLLAGEN ALPHA"/>
    <property type="match status" value="1"/>
</dbReference>
<dbReference type="GO" id="GO:0030198">
    <property type="term" value="P:extracellular matrix organization"/>
    <property type="evidence" value="ECO:0007669"/>
    <property type="project" value="TreeGrafter"/>
</dbReference>
<dbReference type="InterPro" id="IPR008160">
    <property type="entry name" value="Collagen"/>
</dbReference>
<dbReference type="InterPro" id="IPR050149">
    <property type="entry name" value="Collagen_superfamily"/>
</dbReference>
<accession>A0A8J3TN04</accession>
<comment type="caution">
    <text evidence="3">The sequence shown here is derived from an EMBL/GenBank/DDBJ whole genome shotgun (WGS) entry which is preliminary data.</text>
</comment>
<name>A0A8J3TN04_9ACTN</name>
<dbReference type="GO" id="GO:0030020">
    <property type="term" value="F:extracellular matrix structural constituent conferring tensile strength"/>
    <property type="evidence" value="ECO:0007669"/>
    <property type="project" value="TreeGrafter"/>
</dbReference>
<evidence type="ECO:0000313" key="3">
    <source>
        <dbReference type="EMBL" id="GII29079.1"/>
    </source>
</evidence>
<dbReference type="PANTHER" id="PTHR24023:SF1082">
    <property type="entry name" value="COLLAGEN TRIPLE HELIX REPEAT"/>
    <property type="match status" value="1"/>
</dbReference>
<dbReference type="AlphaFoldDB" id="A0A8J3TN04"/>
<protein>
    <recommendedName>
        <fullName evidence="2">Phage tail collar domain-containing protein</fullName>
    </recommendedName>
</protein>
<dbReference type="EMBL" id="BOOO01000013">
    <property type="protein sequence ID" value="GII29079.1"/>
    <property type="molecule type" value="Genomic_DNA"/>
</dbReference>
<feature type="compositionally biased region" description="Polar residues" evidence="1">
    <location>
        <begin position="65"/>
        <end position="76"/>
    </location>
</feature>
<dbReference type="RefSeq" id="WP_203953076.1">
    <property type="nucleotide sequence ID" value="NZ_BOOO01000013.1"/>
</dbReference>
<evidence type="ECO:0000256" key="1">
    <source>
        <dbReference type="SAM" id="MobiDB-lite"/>
    </source>
</evidence>
<dbReference type="Gene3D" id="3.90.1340.10">
    <property type="entry name" value="Phage tail collar domain"/>
    <property type="match status" value="1"/>
</dbReference>